<dbReference type="EMBL" id="RRZD01000002">
    <property type="protein sequence ID" value="MBE0399108.1"/>
    <property type="molecule type" value="Genomic_DNA"/>
</dbReference>
<dbReference type="PANTHER" id="PTHR43327">
    <property type="entry name" value="STOMATIN-LIKE PROTEIN 2, MITOCHONDRIAL"/>
    <property type="match status" value="1"/>
</dbReference>
<dbReference type="InterPro" id="IPR020980">
    <property type="entry name" value="Membrane_HflK_N"/>
</dbReference>
<sequence length="429" mass="46235">MAWNEPGGGDKHDPWSSGGRRGGNDGDRSQDGNNGGNNGGGNNNGNKGGNNQGPPDLDEALKKFQEKLSGIFGGGKKGGGKKSDGGSGGKNRNPLALPGLLIVVALAIWAAMGFYLVDQSERGVVLRFGEFQGIVDPGLQWNPPLIDEVRMVNVTRVRSLTQMQSMLTRDENIVEVEISAQYQVANPRDFVLNVRDPAISIENALDSALRHVVGGTDMIDILTSGREILGSSVSSRLQSYLDNYGAGIRLQTINIESTSAPEPVIDAFDDVIRAREDRQRTINEGMAYANAIIPAAQGQAQRVVEQGQGYRESVVAEAQGQANRFNSLLTEYRNSPDTMRERMYLDTIEDVFSSTPKVLLDVSENAPLMYLPLDQMRGGSGGNRTGSSSNSNSDSSQEQLDPDVIERLRSTQSSSSGNSNSSSIRREGR</sequence>
<evidence type="ECO:0000256" key="2">
    <source>
        <dbReference type="ARBA" id="ARBA00006971"/>
    </source>
</evidence>
<keyword evidence="4 6" id="KW-1133">Transmembrane helix</keyword>
<evidence type="ECO:0000256" key="7">
    <source>
        <dbReference type="SAM" id="MobiDB-lite"/>
    </source>
</evidence>
<dbReference type="PANTHER" id="PTHR43327:SF2">
    <property type="entry name" value="MODULATOR OF FTSH PROTEASE HFLK"/>
    <property type="match status" value="1"/>
</dbReference>
<evidence type="ECO:0000256" key="4">
    <source>
        <dbReference type="ARBA" id="ARBA00022989"/>
    </source>
</evidence>
<evidence type="ECO:0000256" key="1">
    <source>
        <dbReference type="ARBA" id="ARBA00004167"/>
    </source>
</evidence>
<evidence type="ECO:0000256" key="6">
    <source>
        <dbReference type="RuleBase" id="RU364113"/>
    </source>
</evidence>
<feature type="compositionally biased region" description="Low complexity" evidence="7">
    <location>
        <begin position="385"/>
        <end position="396"/>
    </location>
</feature>
<organism evidence="9 10">
    <name type="scientific">Halomonas casei</name>
    <dbReference type="NCBI Taxonomy" id="2742613"/>
    <lineage>
        <taxon>Bacteria</taxon>
        <taxon>Pseudomonadati</taxon>
        <taxon>Pseudomonadota</taxon>
        <taxon>Gammaproteobacteria</taxon>
        <taxon>Oceanospirillales</taxon>
        <taxon>Halomonadaceae</taxon>
        <taxon>Halomonas</taxon>
    </lineage>
</organism>
<dbReference type="GO" id="GO:0008233">
    <property type="term" value="F:peptidase activity"/>
    <property type="evidence" value="ECO:0007669"/>
    <property type="project" value="UniProtKB-KW"/>
</dbReference>
<dbReference type="GO" id="GO:0006508">
    <property type="term" value="P:proteolysis"/>
    <property type="evidence" value="ECO:0007669"/>
    <property type="project" value="UniProtKB-KW"/>
</dbReference>
<feature type="compositionally biased region" description="Low complexity" evidence="7">
    <location>
        <begin position="413"/>
        <end position="423"/>
    </location>
</feature>
<keyword evidence="9" id="KW-0645">Protease</keyword>
<dbReference type="NCBIfam" id="TIGR01933">
    <property type="entry name" value="hflK"/>
    <property type="match status" value="1"/>
</dbReference>
<dbReference type="Pfam" id="PF01145">
    <property type="entry name" value="Band_7"/>
    <property type="match status" value="1"/>
</dbReference>
<keyword evidence="3 6" id="KW-0812">Transmembrane</keyword>
<evidence type="ECO:0000256" key="3">
    <source>
        <dbReference type="ARBA" id="ARBA00022692"/>
    </source>
</evidence>
<comment type="similarity">
    <text evidence="2 6">Belongs to the band 7/mec-2 family. HflK subfamily.</text>
</comment>
<feature type="region of interest" description="Disordered" evidence="7">
    <location>
        <begin position="372"/>
        <end position="429"/>
    </location>
</feature>
<evidence type="ECO:0000256" key="5">
    <source>
        <dbReference type="ARBA" id="ARBA00023136"/>
    </source>
</evidence>
<dbReference type="Pfam" id="PF12221">
    <property type="entry name" value="HflK_N"/>
    <property type="match status" value="1"/>
</dbReference>
<keyword evidence="5 6" id="KW-0472">Membrane</keyword>
<dbReference type="InterPro" id="IPR010201">
    <property type="entry name" value="HflK"/>
</dbReference>
<name>A0ABR9EY05_9GAMM</name>
<dbReference type="Proteomes" id="UP001645039">
    <property type="component" value="Unassembled WGS sequence"/>
</dbReference>
<evidence type="ECO:0000259" key="8">
    <source>
        <dbReference type="SMART" id="SM00244"/>
    </source>
</evidence>
<evidence type="ECO:0000313" key="9">
    <source>
        <dbReference type="EMBL" id="MBE0399108.1"/>
    </source>
</evidence>
<dbReference type="RefSeq" id="WP_096280867.1">
    <property type="nucleotide sequence ID" value="NZ_CP189763.1"/>
</dbReference>
<comment type="function">
    <text evidence="6">HflC and HflK could encode or regulate a protease.</text>
</comment>
<keyword evidence="9" id="KW-0378">Hydrolase</keyword>
<comment type="subcellular location">
    <subcellularLocation>
        <location evidence="1">Membrane</location>
        <topology evidence="1">Single-pass membrane protein</topology>
    </subcellularLocation>
</comment>
<dbReference type="SMART" id="SM00244">
    <property type="entry name" value="PHB"/>
    <property type="match status" value="1"/>
</dbReference>
<feature type="domain" description="Band 7" evidence="8">
    <location>
        <begin position="112"/>
        <end position="272"/>
    </location>
</feature>
<gene>
    <name evidence="9" type="primary">hflK</name>
    <name evidence="9" type="ORF">EI168_03160</name>
</gene>
<dbReference type="CDD" id="cd03404">
    <property type="entry name" value="SPFH_HflK"/>
    <property type="match status" value="1"/>
</dbReference>
<comment type="subunit">
    <text evidence="6">HflC and HflK may interact to form a multimeric complex.</text>
</comment>
<feature type="compositionally biased region" description="Gly residues" evidence="7">
    <location>
        <begin position="33"/>
        <end position="51"/>
    </location>
</feature>
<dbReference type="InterPro" id="IPR050710">
    <property type="entry name" value="Band7/mec-2_domain"/>
</dbReference>
<feature type="region of interest" description="Disordered" evidence="7">
    <location>
        <begin position="1"/>
        <end position="91"/>
    </location>
</feature>
<proteinExistence type="inferred from homology"/>
<evidence type="ECO:0000313" key="10">
    <source>
        <dbReference type="Proteomes" id="UP001645039"/>
    </source>
</evidence>
<dbReference type="InterPro" id="IPR036013">
    <property type="entry name" value="Band_7/SPFH_dom_sf"/>
</dbReference>
<dbReference type="InterPro" id="IPR001107">
    <property type="entry name" value="Band_7"/>
</dbReference>
<dbReference type="Gene3D" id="3.30.479.30">
    <property type="entry name" value="Band 7 domain"/>
    <property type="match status" value="1"/>
</dbReference>
<dbReference type="SUPFAM" id="SSF117892">
    <property type="entry name" value="Band 7/SPFH domain"/>
    <property type="match status" value="1"/>
</dbReference>
<accession>A0ABR9EY05</accession>
<reference evidence="9 10" key="1">
    <citation type="submission" date="2020-07" db="EMBL/GenBank/DDBJ databases">
        <title>Halophilic bacteria isolated from french cheeses.</title>
        <authorList>
            <person name="Kothe C.I."/>
            <person name="Farah-Kraiem B."/>
            <person name="Renault P."/>
            <person name="Dridi B."/>
        </authorList>
    </citation>
    <scope>NUCLEOTIDE SEQUENCE [LARGE SCALE GENOMIC DNA]</scope>
    <source>
        <strain evidence="9 10">FME1</strain>
    </source>
</reference>
<feature type="transmembrane region" description="Helical" evidence="6">
    <location>
        <begin position="95"/>
        <end position="117"/>
    </location>
</feature>
<comment type="caution">
    <text evidence="9">The sequence shown here is derived from an EMBL/GenBank/DDBJ whole genome shotgun (WGS) entry which is preliminary data.</text>
</comment>
<keyword evidence="10" id="KW-1185">Reference proteome</keyword>
<protein>
    <recommendedName>
        <fullName evidence="6">Protein HflK</fullName>
    </recommendedName>
</protein>